<name>C6W327_DYAFD</name>
<evidence type="ECO:0000313" key="2">
    <source>
        <dbReference type="EMBL" id="ACT92131.1"/>
    </source>
</evidence>
<protein>
    <submittedName>
        <fullName evidence="2">Uncharacterized protein</fullName>
    </submittedName>
</protein>
<keyword evidence="1" id="KW-1133">Transmembrane helix</keyword>
<dbReference type="EMBL" id="CP001619">
    <property type="protein sequence ID" value="ACT92131.1"/>
    <property type="molecule type" value="Genomic_DNA"/>
</dbReference>
<organism evidence="2 3">
    <name type="scientific">Dyadobacter fermentans (strain ATCC 700827 / DSM 18053 / CIP 107007 / KCTC 52180 / NS114)</name>
    <dbReference type="NCBI Taxonomy" id="471854"/>
    <lineage>
        <taxon>Bacteria</taxon>
        <taxon>Pseudomonadati</taxon>
        <taxon>Bacteroidota</taxon>
        <taxon>Cytophagia</taxon>
        <taxon>Cytophagales</taxon>
        <taxon>Spirosomataceae</taxon>
        <taxon>Dyadobacter</taxon>
    </lineage>
</organism>
<reference evidence="2 3" key="1">
    <citation type="journal article" date="2009" name="Stand. Genomic Sci.">
        <title>Complete genome sequence of Dyadobacter fermentans type strain (NS114).</title>
        <authorList>
            <person name="Lang E."/>
            <person name="Lapidus A."/>
            <person name="Chertkov O."/>
            <person name="Brettin T."/>
            <person name="Detter J.C."/>
            <person name="Han C."/>
            <person name="Copeland A."/>
            <person name="Glavina Del Rio T."/>
            <person name="Nolan M."/>
            <person name="Chen F."/>
            <person name="Lucas S."/>
            <person name="Tice H."/>
            <person name="Cheng J.F."/>
            <person name="Land M."/>
            <person name="Hauser L."/>
            <person name="Chang Y.J."/>
            <person name="Jeffries C.D."/>
            <person name="Kopitz M."/>
            <person name="Bruce D."/>
            <person name="Goodwin L."/>
            <person name="Pitluck S."/>
            <person name="Ovchinnikova G."/>
            <person name="Pati A."/>
            <person name="Ivanova N."/>
            <person name="Mavrommatis K."/>
            <person name="Chen A."/>
            <person name="Palaniappan K."/>
            <person name="Chain P."/>
            <person name="Bristow J."/>
            <person name="Eisen J.A."/>
            <person name="Markowitz V."/>
            <person name="Hugenholtz P."/>
            <person name="Goker M."/>
            <person name="Rohde M."/>
            <person name="Kyrpides N.C."/>
            <person name="Klenk H.P."/>
        </authorList>
    </citation>
    <scope>NUCLEOTIDE SEQUENCE [LARGE SCALE GENOMIC DNA]</scope>
    <source>
        <strain evidence="3">ATCC 700827 / DSM 18053 / CIP 107007 / KCTC 52180 / NS114</strain>
    </source>
</reference>
<proteinExistence type="predicted"/>
<sequence>MRFEFCANVKVEMHNIAITGIDTLNGHLLIISFLYFEMKGSAGMQREQCMAHCGKSGYETINP</sequence>
<evidence type="ECO:0000256" key="1">
    <source>
        <dbReference type="SAM" id="Phobius"/>
    </source>
</evidence>
<dbReference type="KEGG" id="dfe:Dfer_0876"/>
<gene>
    <name evidence="2" type="ordered locus">Dfer_0876</name>
</gene>
<keyword evidence="1" id="KW-0472">Membrane</keyword>
<feature type="transmembrane region" description="Helical" evidence="1">
    <location>
        <begin position="16"/>
        <end position="36"/>
    </location>
</feature>
<dbReference type="HOGENOM" id="CLU_2878637_0_0_10"/>
<keyword evidence="3" id="KW-1185">Reference proteome</keyword>
<accession>C6W327</accession>
<keyword evidence="1" id="KW-0812">Transmembrane</keyword>
<dbReference type="Proteomes" id="UP000002011">
    <property type="component" value="Chromosome"/>
</dbReference>
<dbReference type="AlphaFoldDB" id="C6W327"/>
<evidence type="ECO:0000313" key="3">
    <source>
        <dbReference type="Proteomes" id="UP000002011"/>
    </source>
</evidence>